<sequence length="502" mass="57144">MENCTIPTNVVTDTLNPILKKILSKSKSTHLIRLDTVTNEIKLKVDKPHLGLIYLESPYIAIPSFDLLKLIERGKCCGLCGGVLKIYDNGKMKDDGNKSTRQKQTHIEKHERYINGLDCSECEVRWCDKQCKDLDFKHMLLNHRPSNKSTSHSFLDVAGNEKDIFYFDKWTKLKNLLVSENLDVVYNTFMCIIQIYYDETLVQGFESLKCVVCDDESQLELYINSWNILKVIDLKTLWQSFTGCFKKLNMSYLSFLKYVIIFKLNNYNGSIYLIFSAMTKSDSVEPNVKVEYYDGATQYDYEEFSVRTGEDNAVHMIKEHVVDRASVKPIYTNRSSGILDKKVIQVSNTARVSNTAPLVLPDEDFSNPADVEDDEIEFLSDGESDTKIPKIVLPVLPSYTQKTTNSKIRAASFTSSGASFGEGIIKYNRDQIREMLENMSHSMRLDEESSDEAEDAIDDEISSSVGSSISRNIVSMVKNLQVNNAASQRRKSVKFEEKVTTI</sequence>
<evidence type="ECO:0000313" key="2">
    <source>
        <dbReference type="Proteomes" id="UP000094455"/>
    </source>
</evidence>
<dbReference type="RefSeq" id="XP_019017918.1">
    <property type="nucleotide sequence ID" value="XM_019159839.1"/>
</dbReference>
<reference evidence="1 2" key="1">
    <citation type="journal article" date="2016" name="Proc. Natl. Acad. Sci. U.S.A.">
        <title>Comparative genomics of biotechnologically important yeasts.</title>
        <authorList>
            <person name="Riley R."/>
            <person name="Haridas S."/>
            <person name="Wolfe K.H."/>
            <person name="Lopes M.R."/>
            <person name="Hittinger C.T."/>
            <person name="Goeker M."/>
            <person name="Salamov A.A."/>
            <person name="Wisecaver J.H."/>
            <person name="Long T.M."/>
            <person name="Calvey C.H."/>
            <person name="Aerts A.L."/>
            <person name="Barry K.W."/>
            <person name="Choi C."/>
            <person name="Clum A."/>
            <person name="Coughlan A.Y."/>
            <person name="Deshpande S."/>
            <person name="Douglass A.P."/>
            <person name="Hanson S.J."/>
            <person name="Klenk H.-P."/>
            <person name="LaButti K.M."/>
            <person name="Lapidus A."/>
            <person name="Lindquist E.A."/>
            <person name="Lipzen A.M."/>
            <person name="Meier-Kolthoff J.P."/>
            <person name="Ohm R.A."/>
            <person name="Otillar R.P."/>
            <person name="Pangilinan J.L."/>
            <person name="Peng Y."/>
            <person name="Rokas A."/>
            <person name="Rosa C.A."/>
            <person name="Scheuner C."/>
            <person name="Sibirny A.A."/>
            <person name="Slot J.C."/>
            <person name="Stielow J.B."/>
            <person name="Sun H."/>
            <person name="Kurtzman C.P."/>
            <person name="Blackwell M."/>
            <person name="Grigoriev I.V."/>
            <person name="Jeffries T.W."/>
        </authorList>
    </citation>
    <scope>NUCLEOTIDE SEQUENCE [LARGE SCALE GENOMIC DNA]</scope>
    <source>
        <strain evidence="1 2">NRRL Y-2026</strain>
    </source>
</reference>
<accession>A0A1E3NKY0</accession>
<dbReference type="EMBL" id="KV454003">
    <property type="protein sequence ID" value="ODQ46805.1"/>
    <property type="molecule type" value="Genomic_DNA"/>
</dbReference>
<protein>
    <submittedName>
        <fullName evidence="1">Uncharacterized protein</fullName>
    </submittedName>
</protein>
<proteinExistence type="predicted"/>
<organism evidence="1 2">
    <name type="scientific">Pichia membranifaciens NRRL Y-2026</name>
    <dbReference type="NCBI Taxonomy" id="763406"/>
    <lineage>
        <taxon>Eukaryota</taxon>
        <taxon>Fungi</taxon>
        <taxon>Dikarya</taxon>
        <taxon>Ascomycota</taxon>
        <taxon>Saccharomycotina</taxon>
        <taxon>Pichiomycetes</taxon>
        <taxon>Pichiales</taxon>
        <taxon>Pichiaceae</taxon>
        <taxon>Pichia</taxon>
    </lineage>
</organism>
<dbReference type="OrthoDB" id="438641at2759"/>
<keyword evidence="2" id="KW-1185">Reference proteome</keyword>
<gene>
    <name evidence="1" type="ORF">PICMEDRAFT_11774</name>
</gene>
<name>A0A1E3NKY0_9ASCO</name>
<dbReference type="AlphaFoldDB" id="A0A1E3NKY0"/>
<dbReference type="GeneID" id="30176526"/>
<dbReference type="Proteomes" id="UP000094455">
    <property type="component" value="Unassembled WGS sequence"/>
</dbReference>
<evidence type="ECO:0000313" key="1">
    <source>
        <dbReference type="EMBL" id="ODQ46805.1"/>
    </source>
</evidence>
<dbReference type="STRING" id="763406.A0A1E3NKY0"/>